<evidence type="ECO:0000256" key="1">
    <source>
        <dbReference type="SAM" id="Phobius"/>
    </source>
</evidence>
<evidence type="ECO:0000313" key="3">
    <source>
        <dbReference type="Proteomes" id="UP000037696"/>
    </source>
</evidence>
<name>A0A0M8P7F2_9EURO</name>
<evidence type="ECO:0000313" key="2">
    <source>
        <dbReference type="EMBL" id="KOS46698.1"/>
    </source>
</evidence>
<reference evidence="2 3" key="1">
    <citation type="submission" date="2015-08" db="EMBL/GenBank/DDBJ databases">
        <title>Genome sequencing of Penicillium nordicum.</title>
        <authorList>
            <person name="Nguyen H.D."/>
            <person name="Seifert K.A."/>
        </authorList>
    </citation>
    <scope>NUCLEOTIDE SEQUENCE [LARGE SCALE GENOMIC DNA]</scope>
    <source>
        <strain evidence="2 3">DAOMC 185683</strain>
    </source>
</reference>
<keyword evidence="1" id="KW-0472">Membrane</keyword>
<proteinExistence type="predicted"/>
<feature type="transmembrane region" description="Helical" evidence="1">
    <location>
        <begin position="12"/>
        <end position="31"/>
    </location>
</feature>
<keyword evidence="1" id="KW-1133">Transmembrane helix</keyword>
<dbReference type="AlphaFoldDB" id="A0A0M8P7F2"/>
<keyword evidence="1" id="KW-0812">Transmembrane</keyword>
<dbReference type="EMBL" id="LHQQ01000025">
    <property type="protein sequence ID" value="KOS46698.1"/>
    <property type="molecule type" value="Genomic_DNA"/>
</dbReference>
<sequence length="85" mass="9489">MAHSVLCLSKSSPSTFTILASATIDTVFFSSISLDSSLFHCYLLYYIEGSSLLIILCSVYYYSVRDPEVAQYIYIAIVVCIILLE</sequence>
<gene>
    <name evidence="2" type="ORF">ACN38_g2345</name>
</gene>
<comment type="caution">
    <text evidence="2">The sequence shown here is derived from an EMBL/GenBank/DDBJ whole genome shotgun (WGS) entry which is preliminary data.</text>
</comment>
<dbReference type="Proteomes" id="UP000037696">
    <property type="component" value="Unassembled WGS sequence"/>
</dbReference>
<protein>
    <submittedName>
        <fullName evidence="2">Uncharacterized protein</fullName>
    </submittedName>
</protein>
<keyword evidence="3" id="KW-1185">Reference proteome</keyword>
<organism evidence="2 3">
    <name type="scientific">Penicillium nordicum</name>
    <dbReference type="NCBI Taxonomy" id="229535"/>
    <lineage>
        <taxon>Eukaryota</taxon>
        <taxon>Fungi</taxon>
        <taxon>Dikarya</taxon>
        <taxon>Ascomycota</taxon>
        <taxon>Pezizomycotina</taxon>
        <taxon>Eurotiomycetes</taxon>
        <taxon>Eurotiomycetidae</taxon>
        <taxon>Eurotiales</taxon>
        <taxon>Aspergillaceae</taxon>
        <taxon>Penicillium</taxon>
    </lineage>
</organism>
<feature type="transmembrane region" description="Helical" evidence="1">
    <location>
        <begin position="43"/>
        <end position="63"/>
    </location>
</feature>
<accession>A0A0M8P7F2</accession>
<feature type="transmembrane region" description="Helical" evidence="1">
    <location>
        <begin position="69"/>
        <end position="84"/>
    </location>
</feature>